<dbReference type="KEGG" id="mlr:MELLADRAFT_92004"/>
<dbReference type="VEuPathDB" id="FungiDB:MELLADRAFT_92004"/>
<dbReference type="RefSeq" id="XP_007415209.1">
    <property type="nucleotide sequence ID" value="XM_007415147.1"/>
</dbReference>
<evidence type="ECO:0000313" key="2">
    <source>
        <dbReference type="EMBL" id="EGG01618.1"/>
    </source>
</evidence>
<proteinExistence type="predicted"/>
<dbReference type="InParanoid" id="F4S166"/>
<dbReference type="Proteomes" id="UP000001072">
    <property type="component" value="Unassembled WGS sequence"/>
</dbReference>
<dbReference type="EMBL" id="GL883137">
    <property type="protein sequence ID" value="EGG01618.1"/>
    <property type="molecule type" value="Genomic_DNA"/>
</dbReference>
<name>F4S166_MELLP</name>
<evidence type="ECO:0000313" key="3">
    <source>
        <dbReference type="Proteomes" id="UP000001072"/>
    </source>
</evidence>
<reference evidence="3" key="1">
    <citation type="journal article" date="2011" name="Proc. Natl. Acad. Sci. U.S.A.">
        <title>Obligate biotrophy features unraveled by the genomic analysis of rust fungi.</title>
        <authorList>
            <person name="Duplessis S."/>
            <person name="Cuomo C.A."/>
            <person name="Lin Y.-C."/>
            <person name="Aerts A."/>
            <person name="Tisserant E."/>
            <person name="Veneault-Fourrey C."/>
            <person name="Joly D.L."/>
            <person name="Hacquard S."/>
            <person name="Amselem J."/>
            <person name="Cantarel B.L."/>
            <person name="Chiu R."/>
            <person name="Coutinho P.M."/>
            <person name="Feau N."/>
            <person name="Field M."/>
            <person name="Frey P."/>
            <person name="Gelhaye E."/>
            <person name="Goldberg J."/>
            <person name="Grabherr M.G."/>
            <person name="Kodira C.D."/>
            <person name="Kohler A."/>
            <person name="Kuees U."/>
            <person name="Lindquist E.A."/>
            <person name="Lucas S.M."/>
            <person name="Mago R."/>
            <person name="Mauceli E."/>
            <person name="Morin E."/>
            <person name="Murat C."/>
            <person name="Pangilinan J.L."/>
            <person name="Park R."/>
            <person name="Pearson M."/>
            <person name="Quesneville H."/>
            <person name="Rouhier N."/>
            <person name="Sakthikumar S."/>
            <person name="Salamov A.A."/>
            <person name="Schmutz J."/>
            <person name="Selles B."/>
            <person name="Shapiro H."/>
            <person name="Tanguay P."/>
            <person name="Tuskan G.A."/>
            <person name="Henrissat B."/>
            <person name="Van de Peer Y."/>
            <person name="Rouze P."/>
            <person name="Ellis J.G."/>
            <person name="Dodds P.N."/>
            <person name="Schein J.E."/>
            <person name="Zhong S."/>
            <person name="Hamelin R.C."/>
            <person name="Grigoriev I.V."/>
            <person name="Szabo L.J."/>
            <person name="Martin F."/>
        </authorList>
    </citation>
    <scope>NUCLEOTIDE SEQUENCE [LARGE SCALE GENOMIC DNA]</scope>
    <source>
        <strain evidence="3">98AG31 / pathotype 3-4-7</strain>
    </source>
</reference>
<dbReference type="HOGENOM" id="CLU_128535_0_0_1"/>
<feature type="region of interest" description="Disordered" evidence="1">
    <location>
        <begin position="99"/>
        <end position="135"/>
    </location>
</feature>
<organism evidence="3">
    <name type="scientific">Melampsora larici-populina (strain 98AG31 / pathotype 3-4-7)</name>
    <name type="common">Poplar leaf rust fungus</name>
    <dbReference type="NCBI Taxonomy" id="747676"/>
    <lineage>
        <taxon>Eukaryota</taxon>
        <taxon>Fungi</taxon>
        <taxon>Dikarya</taxon>
        <taxon>Basidiomycota</taxon>
        <taxon>Pucciniomycotina</taxon>
        <taxon>Pucciniomycetes</taxon>
        <taxon>Pucciniales</taxon>
        <taxon>Melampsoraceae</taxon>
        <taxon>Melampsora</taxon>
    </lineage>
</organism>
<accession>F4S166</accession>
<dbReference type="OrthoDB" id="3046222at2759"/>
<gene>
    <name evidence="2" type="ORF">MELLADRAFT_92004</name>
</gene>
<protein>
    <submittedName>
        <fullName evidence="2">Uncharacterized protein</fullName>
    </submittedName>
</protein>
<keyword evidence="3" id="KW-1185">Reference proteome</keyword>
<evidence type="ECO:0000256" key="1">
    <source>
        <dbReference type="SAM" id="MobiDB-lite"/>
    </source>
</evidence>
<dbReference type="GeneID" id="18936090"/>
<sequence length="159" mass="18453">MEVFNCHDPNVALSKLHGCKWHYMQAVTQIQKNRKIVKAKQVGTWEKKCKELLLPDGPGVEDLDTRFEELRRMFPLAKRWIEWWGAADIQAMLFPARKRMPLDDPPLPGEDSDPEDEGDGPRRRSELPSTTNGQESMHRVYYTLCFTEDQLPTVKVDVE</sequence>
<dbReference type="AlphaFoldDB" id="F4S166"/>